<keyword evidence="4" id="KW-0732">Signal</keyword>
<dbReference type="SUPFAM" id="SSF57884">
    <property type="entry name" value="Ada DNA repair protein, N-terminal domain (N-Ada 10)"/>
    <property type="match status" value="1"/>
</dbReference>
<dbReference type="GO" id="GO:0006281">
    <property type="term" value="P:DNA repair"/>
    <property type="evidence" value="ECO:0007669"/>
    <property type="project" value="InterPro"/>
</dbReference>
<feature type="region of interest" description="Disordered" evidence="3">
    <location>
        <begin position="71"/>
        <end position="111"/>
    </location>
</feature>
<evidence type="ECO:0000313" key="6">
    <source>
        <dbReference type="EMBL" id="QFX92721.1"/>
    </source>
</evidence>
<organism evidence="6 7">
    <name type="scientific">Fructilactobacillus fructivorans</name>
    <dbReference type="NCBI Taxonomy" id="1614"/>
    <lineage>
        <taxon>Bacteria</taxon>
        <taxon>Bacillati</taxon>
        <taxon>Bacillota</taxon>
        <taxon>Bacilli</taxon>
        <taxon>Lactobacillales</taxon>
        <taxon>Lactobacillaceae</taxon>
        <taxon>Fructilactobacillus</taxon>
    </lineage>
</organism>
<feature type="domain" description="Ada DNA repair metal-binding" evidence="5">
    <location>
        <begin position="102"/>
        <end position="151"/>
    </location>
</feature>
<dbReference type="KEGG" id="lfv:LF543_03725"/>
<feature type="signal peptide" evidence="4">
    <location>
        <begin position="1"/>
        <end position="30"/>
    </location>
</feature>
<dbReference type="AlphaFoldDB" id="A0AAE6P0D8"/>
<feature type="compositionally biased region" description="Polar residues" evidence="3">
    <location>
        <begin position="102"/>
        <end position="111"/>
    </location>
</feature>
<gene>
    <name evidence="6" type="ORF">LF543_03725</name>
</gene>
<proteinExistence type="predicted"/>
<dbReference type="InterPro" id="IPR004026">
    <property type="entry name" value="Ada_DNA_repair_Zn-bd"/>
</dbReference>
<keyword evidence="1" id="KW-0010">Activator</keyword>
<sequence>MKVMNKFKKIALTAGCAVLLLIIPTEISLASGSNQSELIAQEKSLTKQSQQLSQEINQAQDDLNQKHVTIKPVSNQQLVSSHPKKDSTPARAVQSSEDKTDTNNNQKIIGNRNSHVYHLPSQNNYQMKSKNAVYFNSVADAQAAGYREAKR</sequence>
<name>A0AAE6P0D8_9LACO</name>
<feature type="chain" id="PRO_5042091169" description="Ada DNA repair metal-binding domain-containing protein" evidence="4">
    <location>
        <begin position="31"/>
        <end position="151"/>
    </location>
</feature>
<evidence type="ECO:0000256" key="4">
    <source>
        <dbReference type="SAM" id="SignalP"/>
    </source>
</evidence>
<evidence type="ECO:0000256" key="2">
    <source>
        <dbReference type="SAM" id="Coils"/>
    </source>
</evidence>
<dbReference type="GO" id="GO:0008168">
    <property type="term" value="F:methyltransferase activity"/>
    <property type="evidence" value="ECO:0007669"/>
    <property type="project" value="InterPro"/>
</dbReference>
<dbReference type="Gene3D" id="3.40.10.10">
    <property type="entry name" value="DNA Methylphosphotriester Repair Domain"/>
    <property type="match status" value="1"/>
</dbReference>
<evidence type="ECO:0000256" key="1">
    <source>
        <dbReference type="ARBA" id="ARBA00023159"/>
    </source>
</evidence>
<reference evidence="6 7" key="1">
    <citation type="submission" date="2019-10" db="EMBL/GenBank/DDBJ databases">
        <title>Genome sequencing of Lactobacillus fructivorans.</title>
        <authorList>
            <person name="Kim K."/>
        </authorList>
    </citation>
    <scope>NUCLEOTIDE SEQUENCE [LARGE SCALE GENOMIC DNA]</scope>
    <source>
        <strain evidence="6 7">LF543</strain>
    </source>
</reference>
<evidence type="ECO:0000259" key="5">
    <source>
        <dbReference type="Pfam" id="PF02805"/>
    </source>
</evidence>
<protein>
    <recommendedName>
        <fullName evidence="5">Ada DNA repair metal-binding domain-containing protein</fullName>
    </recommendedName>
</protein>
<keyword evidence="2" id="KW-0175">Coiled coil</keyword>
<dbReference type="Pfam" id="PF02805">
    <property type="entry name" value="Ada_Zn_binding"/>
    <property type="match status" value="1"/>
</dbReference>
<accession>A0AAE6P0D8</accession>
<dbReference type="Proteomes" id="UP000327194">
    <property type="component" value="Chromosome"/>
</dbReference>
<dbReference type="EMBL" id="CP045562">
    <property type="protein sequence ID" value="QFX92721.1"/>
    <property type="molecule type" value="Genomic_DNA"/>
</dbReference>
<evidence type="ECO:0000256" key="3">
    <source>
        <dbReference type="SAM" id="MobiDB-lite"/>
    </source>
</evidence>
<dbReference type="InterPro" id="IPR035451">
    <property type="entry name" value="Ada-like_dom_sf"/>
</dbReference>
<dbReference type="GO" id="GO:0003677">
    <property type="term" value="F:DNA binding"/>
    <property type="evidence" value="ECO:0007669"/>
    <property type="project" value="InterPro"/>
</dbReference>
<evidence type="ECO:0000313" key="7">
    <source>
        <dbReference type="Proteomes" id="UP000327194"/>
    </source>
</evidence>
<dbReference type="GO" id="GO:0008270">
    <property type="term" value="F:zinc ion binding"/>
    <property type="evidence" value="ECO:0007669"/>
    <property type="project" value="InterPro"/>
</dbReference>
<feature type="coiled-coil region" evidence="2">
    <location>
        <begin position="42"/>
        <end position="69"/>
    </location>
</feature>
<dbReference type="GO" id="GO:0006355">
    <property type="term" value="P:regulation of DNA-templated transcription"/>
    <property type="evidence" value="ECO:0007669"/>
    <property type="project" value="InterPro"/>
</dbReference>